<protein>
    <recommendedName>
        <fullName evidence="2">RNA-binding S4 domain-containing protein</fullName>
    </recommendedName>
</protein>
<keyword evidence="1" id="KW-0694">RNA-binding</keyword>
<dbReference type="STRING" id="1390249.BHU72_07765"/>
<accession>A0A1E5L3Q5</accession>
<dbReference type="Gene3D" id="3.30.1370.160">
    <property type="match status" value="1"/>
</dbReference>
<sequence length="259" mass="29953">MQGSFINHYKPDDHEFVKRTIHCIETVYNQVQSKLTDFVDPSKQKIITDLCNRYPNLQCIYQGAFPNAERKRALLLPEYWSYEAEDFQIRTFFIDLSTNSSFVKHGDYLGAILGLGIKREKIGDLVVHNTGAYVVTDFVIADYIELNLSQVNRYPALIHEVSFSELPIREQEFHYIENTVASLRLDNIIKMAYQMSRNKAVEVIQRGYVKYNWNVCEKVDHVIANDDVISVKGKDKIKIIAIGEPNKKGRIPVKIGRFM</sequence>
<dbReference type="PROSITE" id="PS50889">
    <property type="entry name" value="S4"/>
    <property type="match status" value="1"/>
</dbReference>
<dbReference type="Proteomes" id="UP000095255">
    <property type="component" value="Unassembled WGS sequence"/>
</dbReference>
<dbReference type="InterPro" id="IPR012677">
    <property type="entry name" value="Nucleotide-bd_a/b_plait_sf"/>
</dbReference>
<dbReference type="OrthoDB" id="9812787at2"/>
<dbReference type="InterPro" id="IPR002942">
    <property type="entry name" value="S4_RNA-bd"/>
</dbReference>
<reference evidence="3 4" key="1">
    <citation type="submission" date="2016-09" db="EMBL/GenBank/DDBJ databases">
        <title>Desulfuribacillus arsenicus sp. nov., an obligately anaerobic, dissimilatory arsenic- and antimonate-reducing bacterium isolated from anoxic sediments.</title>
        <authorList>
            <person name="Abin C.A."/>
            <person name="Hollibaugh J.T."/>
        </authorList>
    </citation>
    <scope>NUCLEOTIDE SEQUENCE [LARGE SCALE GENOMIC DNA]</scope>
    <source>
        <strain evidence="3 4">MLFW-2</strain>
    </source>
</reference>
<gene>
    <name evidence="3" type="ORF">BHU72_07765</name>
</gene>
<dbReference type="SMART" id="SM00363">
    <property type="entry name" value="S4"/>
    <property type="match status" value="1"/>
</dbReference>
<feature type="domain" description="RNA-binding S4" evidence="2">
    <location>
        <begin position="183"/>
        <end position="238"/>
    </location>
</feature>
<dbReference type="Gene3D" id="3.10.290.10">
    <property type="entry name" value="RNA-binding S4 domain"/>
    <property type="match status" value="1"/>
</dbReference>
<dbReference type="InterPro" id="IPR048443">
    <property type="entry name" value="RqcP2_N"/>
</dbReference>
<dbReference type="EMBL" id="MJAT01000036">
    <property type="protein sequence ID" value="OEH84724.1"/>
    <property type="molecule type" value="Genomic_DNA"/>
</dbReference>
<evidence type="ECO:0000256" key="1">
    <source>
        <dbReference type="PROSITE-ProRule" id="PRU00182"/>
    </source>
</evidence>
<dbReference type="InterPro" id="IPR040591">
    <property type="entry name" value="RqcP2_RBD"/>
</dbReference>
<keyword evidence="4" id="KW-1185">Reference proteome</keyword>
<evidence type="ECO:0000313" key="4">
    <source>
        <dbReference type="Proteomes" id="UP000095255"/>
    </source>
</evidence>
<dbReference type="AlphaFoldDB" id="A0A1E5L3Q5"/>
<dbReference type="RefSeq" id="WP_069702823.1">
    <property type="nucleotide sequence ID" value="NZ_MJAT01000036.1"/>
</dbReference>
<name>A0A1E5L3Q5_9FIRM</name>
<dbReference type="SUPFAM" id="SSF55174">
    <property type="entry name" value="Alpha-L RNA-binding motif"/>
    <property type="match status" value="1"/>
</dbReference>
<proteinExistence type="predicted"/>
<dbReference type="GO" id="GO:0003723">
    <property type="term" value="F:RNA binding"/>
    <property type="evidence" value="ECO:0007669"/>
    <property type="project" value="UniProtKB-KW"/>
</dbReference>
<dbReference type="CDD" id="cd00165">
    <property type="entry name" value="S4"/>
    <property type="match status" value="1"/>
</dbReference>
<evidence type="ECO:0000259" key="2">
    <source>
        <dbReference type="SMART" id="SM00363"/>
    </source>
</evidence>
<evidence type="ECO:0000313" key="3">
    <source>
        <dbReference type="EMBL" id="OEH84724.1"/>
    </source>
</evidence>
<organism evidence="3 4">
    <name type="scientific">Desulfuribacillus stibiiarsenatis</name>
    <dbReference type="NCBI Taxonomy" id="1390249"/>
    <lineage>
        <taxon>Bacteria</taxon>
        <taxon>Bacillati</taxon>
        <taxon>Bacillota</taxon>
        <taxon>Desulfuribacillia</taxon>
        <taxon>Desulfuribacillales</taxon>
        <taxon>Desulfuribacillaceae</taxon>
        <taxon>Desulfuribacillus</taxon>
    </lineage>
</organism>
<dbReference type="Pfam" id="PF21278">
    <property type="entry name" value="YlmH_1st"/>
    <property type="match status" value="1"/>
</dbReference>
<dbReference type="Gene3D" id="3.30.70.330">
    <property type="match status" value="1"/>
</dbReference>
<comment type="caution">
    <text evidence="3">The sequence shown here is derived from an EMBL/GenBank/DDBJ whole genome shotgun (WGS) entry which is preliminary data.</text>
</comment>
<dbReference type="InterPro" id="IPR036986">
    <property type="entry name" value="S4_RNA-bd_sf"/>
</dbReference>
<dbReference type="Pfam" id="PF17774">
    <property type="entry name" value="YlmH_RBD"/>
    <property type="match status" value="1"/>
</dbReference>